<feature type="compositionally biased region" description="Basic and acidic residues" evidence="1">
    <location>
        <begin position="1"/>
        <end position="50"/>
    </location>
</feature>
<accession>A0A4U0WGU9</accession>
<evidence type="ECO:0000313" key="3">
    <source>
        <dbReference type="EMBL" id="TKA61583.1"/>
    </source>
</evidence>
<dbReference type="AlphaFoldDB" id="A0A4U0WGU9"/>
<organism evidence="3 4">
    <name type="scientific">Friedmanniomyces simplex</name>
    <dbReference type="NCBI Taxonomy" id="329884"/>
    <lineage>
        <taxon>Eukaryota</taxon>
        <taxon>Fungi</taxon>
        <taxon>Dikarya</taxon>
        <taxon>Ascomycota</taxon>
        <taxon>Pezizomycotina</taxon>
        <taxon>Dothideomycetes</taxon>
        <taxon>Dothideomycetidae</taxon>
        <taxon>Mycosphaerellales</taxon>
        <taxon>Teratosphaeriaceae</taxon>
        <taxon>Friedmanniomyces</taxon>
    </lineage>
</organism>
<feature type="compositionally biased region" description="Basic and acidic residues" evidence="1">
    <location>
        <begin position="322"/>
        <end position="339"/>
    </location>
</feature>
<dbReference type="PANTHER" id="PTHR42470:SF2">
    <property type="match status" value="1"/>
</dbReference>
<comment type="caution">
    <text evidence="3">The sequence shown here is derived from an EMBL/GenBank/DDBJ whole genome shotgun (WGS) entry which is preliminary data.</text>
</comment>
<name>A0A4U0WGU9_9PEZI</name>
<evidence type="ECO:0000259" key="2">
    <source>
        <dbReference type="Pfam" id="PF25545"/>
    </source>
</evidence>
<proteinExistence type="predicted"/>
<keyword evidence="4" id="KW-1185">Reference proteome</keyword>
<evidence type="ECO:0000313" key="4">
    <source>
        <dbReference type="Proteomes" id="UP000309340"/>
    </source>
</evidence>
<feature type="region of interest" description="Disordered" evidence="1">
    <location>
        <begin position="257"/>
        <end position="293"/>
    </location>
</feature>
<feature type="domain" description="DUF7924" evidence="2">
    <location>
        <begin position="102"/>
        <end position="237"/>
    </location>
</feature>
<dbReference type="OrthoDB" id="5132737at2759"/>
<feature type="compositionally biased region" description="Basic residues" evidence="1">
    <location>
        <begin position="51"/>
        <end position="64"/>
    </location>
</feature>
<feature type="non-terminal residue" evidence="3">
    <location>
        <position position="1"/>
    </location>
</feature>
<evidence type="ECO:0000256" key="1">
    <source>
        <dbReference type="SAM" id="MobiDB-lite"/>
    </source>
</evidence>
<feature type="region of interest" description="Disordered" evidence="1">
    <location>
        <begin position="315"/>
        <end position="339"/>
    </location>
</feature>
<dbReference type="EMBL" id="NAJQ01001199">
    <property type="protein sequence ID" value="TKA61583.1"/>
    <property type="molecule type" value="Genomic_DNA"/>
</dbReference>
<dbReference type="InterPro" id="IPR057684">
    <property type="entry name" value="DUF7924"/>
</dbReference>
<dbReference type="Proteomes" id="UP000309340">
    <property type="component" value="Unassembled WGS sequence"/>
</dbReference>
<feature type="region of interest" description="Disordered" evidence="1">
    <location>
        <begin position="1"/>
        <end position="88"/>
    </location>
</feature>
<protein>
    <recommendedName>
        <fullName evidence="2">DUF7924 domain-containing protein</fullName>
    </recommendedName>
</protein>
<gene>
    <name evidence="3" type="ORF">B0A55_13560</name>
</gene>
<reference evidence="3 4" key="1">
    <citation type="submission" date="2017-03" db="EMBL/GenBank/DDBJ databases">
        <title>Genomes of endolithic fungi from Antarctica.</title>
        <authorList>
            <person name="Coleine C."/>
            <person name="Masonjones S."/>
            <person name="Stajich J.E."/>
        </authorList>
    </citation>
    <scope>NUCLEOTIDE SEQUENCE [LARGE SCALE GENOMIC DNA]</scope>
    <source>
        <strain evidence="3 4">CCFEE 5184</strain>
    </source>
</reference>
<sequence length="354" mass="40374">KARKESEAQQKRDDRATRARKAEEALKKAQREKDREARRAQKQLETESKASQKRPRGRPPKQKKPKEPPAIESEPNDEVVSVQPKSRNGRIIRKPVHFDETSTPNLSFPFLVCEAKTGQIGIDQAESQNIHSASIAVRAVLRLYSAEKTQGLLGRILVFSVSHNNRLVNLYGHYAVASNSKDGKDGNTEGLEYFRFDIAMFSLTMYDGKDRYKAYNFIRNVYDDFALEHLRRIQDAVAQLPSPEKRTGLSFATSDLAVNEDGSKQDSELISSQDDSGFKTPGEPASVSLRQENRKIREQMDKLLLQLQEQRKESSKLLTQLEEQRKDSEQQRKESKEQLDRLLAMITGSKRIES</sequence>
<dbReference type="PANTHER" id="PTHR42470">
    <property type="entry name" value="VAST DOMAIN-CONTAINING PROTEIN"/>
    <property type="match status" value="1"/>
</dbReference>
<dbReference type="Pfam" id="PF25545">
    <property type="entry name" value="DUF7924"/>
    <property type="match status" value="1"/>
</dbReference>